<feature type="region of interest" description="Disordered" evidence="1">
    <location>
        <begin position="1"/>
        <end position="49"/>
    </location>
</feature>
<organism evidence="2 3">
    <name type="scientific">Orbilia blumenaviensis</name>
    <dbReference type="NCBI Taxonomy" id="1796055"/>
    <lineage>
        <taxon>Eukaryota</taxon>
        <taxon>Fungi</taxon>
        <taxon>Dikarya</taxon>
        <taxon>Ascomycota</taxon>
        <taxon>Pezizomycotina</taxon>
        <taxon>Orbiliomycetes</taxon>
        <taxon>Orbiliales</taxon>
        <taxon>Orbiliaceae</taxon>
        <taxon>Orbilia</taxon>
    </lineage>
</organism>
<feature type="compositionally biased region" description="Basic and acidic residues" evidence="1">
    <location>
        <begin position="1"/>
        <end position="14"/>
    </location>
</feature>
<gene>
    <name evidence="2" type="ORF">TWF730_000579</name>
</gene>
<dbReference type="AlphaFoldDB" id="A0AAV9VPP6"/>
<dbReference type="PANTHER" id="PTHR39697">
    <property type="entry name" value="RICIN B LECTIN DOMAIN-CONTAINING PROTEIN-RELATED"/>
    <property type="match status" value="1"/>
</dbReference>
<protein>
    <submittedName>
        <fullName evidence="2">Uncharacterized protein</fullName>
    </submittedName>
</protein>
<dbReference type="Proteomes" id="UP001373714">
    <property type="component" value="Unassembled WGS sequence"/>
</dbReference>
<evidence type="ECO:0000313" key="3">
    <source>
        <dbReference type="Proteomes" id="UP001373714"/>
    </source>
</evidence>
<dbReference type="PANTHER" id="PTHR39697:SF1">
    <property type="entry name" value="RICIN B LECTIN DOMAIN-CONTAINING PROTEIN"/>
    <property type="match status" value="1"/>
</dbReference>
<dbReference type="EMBL" id="JAVHNS010000001">
    <property type="protein sequence ID" value="KAK6363130.1"/>
    <property type="molecule type" value="Genomic_DNA"/>
</dbReference>
<comment type="caution">
    <text evidence="2">The sequence shown here is derived from an EMBL/GenBank/DDBJ whole genome shotgun (WGS) entry which is preliminary data.</text>
</comment>
<feature type="compositionally biased region" description="Low complexity" evidence="1">
    <location>
        <begin position="15"/>
        <end position="24"/>
    </location>
</feature>
<name>A0AAV9VPP6_9PEZI</name>
<proteinExistence type="predicted"/>
<reference evidence="2 3" key="1">
    <citation type="submission" date="2019-10" db="EMBL/GenBank/DDBJ databases">
        <authorList>
            <person name="Palmer J.M."/>
        </authorList>
    </citation>
    <scope>NUCLEOTIDE SEQUENCE [LARGE SCALE GENOMIC DNA]</scope>
    <source>
        <strain evidence="2 3">TWF730</strain>
    </source>
</reference>
<evidence type="ECO:0000313" key="2">
    <source>
        <dbReference type="EMBL" id="KAK6363130.1"/>
    </source>
</evidence>
<keyword evidence="3" id="KW-1185">Reference proteome</keyword>
<sequence length="207" mass="23168">MTRITLPHDRRIEEPSSPSESTPPYTDASSHARPKTPVETPLLPQVPEPKVDSVNIAKSNVEVREQPKVFTINRNDPPQPGSVYIINESSTSQVITNDGGRITLTNFDGDLKKSQMWTCVRSDGWLGFTNNPGHETKYLGHDFLGSLVCTAALHLAWEHFNVMKREGDGFEIMVRHWFGSLPLGFRGDGRLGKGAVRQTWWGFTKVI</sequence>
<accession>A0AAV9VPP6</accession>
<evidence type="ECO:0000256" key="1">
    <source>
        <dbReference type="SAM" id="MobiDB-lite"/>
    </source>
</evidence>